<dbReference type="InterPro" id="IPR002591">
    <property type="entry name" value="Phosphodiest/P_Trfase"/>
</dbReference>
<evidence type="ECO:0000256" key="1">
    <source>
        <dbReference type="SAM" id="MobiDB-lite"/>
    </source>
</evidence>
<dbReference type="PANTHER" id="PTHR10151">
    <property type="entry name" value="ECTONUCLEOTIDE PYROPHOSPHATASE/PHOSPHODIESTERASE"/>
    <property type="match status" value="1"/>
</dbReference>
<evidence type="ECO:0000313" key="3">
    <source>
        <dbReference type="Proteomes" id="UP000193334"/>
    </source>
</evidence>
<proteinExistence type="predicted"/>
<keyword evidence="3" id="KW-1185">Reference proteome</keyword>
<dbReference type="SUPFAM" id="SSF53649">
    <property type="entry name" value="Alkaline phosphatase-like"/>
    <property type="match status" value="1"/>
</dbReference>
<evidence type="ECO:0000313" key="2">
    <source>
        <dbReference type="EMBL" id="ARN57112.1"/>
    </source>
</evidence>
<reference evidence="3" key="1">
    <citation type="submission" date="2017-04" db="EMBL/GenBank/DDBJ databases">
        <title>Comparative genomics and description of representatives of a novel lineage of planctomycetes thriving in anoxic sediments.</title>
        <authorList>
            <person name="Spring S."/>
            <person name="Bunk B."/>
            <person name="Sproer C."/>
        </authorList>
    </citation>
    <scope>NUCLEOTIDE SEQUENCE [LARGE SCALE GENOMIC DNA]</scope>
    <source>
        <strain evidence="3">ST-PulAB-D4</strain>
    </source>
</reference>
<dbReference type="RefSeq" id="WP_085755785.1">
    <property type="nucleotide sequence ID" value="NZ_CP021023.1"/>
</dbReference>
<gene>
    <name evidence="2" type="ORF">STSP1_01507</name>
</gene>
<name>A0A1W6LMZ0_9BACT</name>
<dbReference type="Pfam" id="PF01663">
    <property type="entry name" value="Phosphodiest"/>
    <property type="match status" value="1"/>
</dbReference>
<organism evidence="2 3">
    <name type="scientific">Sedimentisphaera salicampi</name>
    <dbReference type="NCBI Taxonomy" id="1941349"/>
    <lineage>
        <taxon>Bacteria</taxon>
        <taxon>Pseudomonadati</taxon>
        <taxon>Planctomycetota</taxon>
        <taxon>Phycisphaerae</taxon>
        <taxon>Sedimentisphaerales</taxon>
        <taxon>Sedimentisphaeraceae</taxon>
        <taxon>Sedimentisphaera</taxon>
    </lineage>
</organism>
<dbReference type="AlphaFoldDB" id="A0A1W6LMZ0"/>
<dbReference type="KEGG" id="pbp:STSP1_01507"/>
<feature type="compositionally biased region" description="Polar residues" evidence="1">
    <location>
        <begin position="489"/>
        <end position="505"/>
    </location>
</feature>
<dbReference type="Gene3D" id="3.40.720.10">
    <property type="entry name" value="Alkaline Phosphatase, subunit A"/>
    <property type="match status" value="2"/>
</dbReference>
<accession>A0A1W6LMZ0</accession>
<dbReference type="GO" id="GO:0016787">
    <property type="term" value="F:hydrolase activity"/>
    <property type="evidence" value="ECO:0007669"/>
    <property type="project" value="UniProtKB-KW"/>
</dbReference>
<keyword evidence="2" id="KW-0378">Hydrolase</keyword>
<feature type="region of interest" description="Disordered" evidence="1">
    <location>
        <begin position="485"/>
        <end position="513"/>
    </location>
</feature>
<dbReference type="Proteomes" id="UP000193334">
    <property type="component" value="Chromosome"/>
</dbReference>
<sequence>MSKLLIIGIDGGTWDVLNPAIEQGCMPFLEGLMKDSRSGVLNSTVPAITPTAWSTFQTGVSPAANNIFSFSYLNRQTKKQHFSTTSTMQKTIWEILSDSGLKVSVVNLPMTYPPREINGYMVTGVNTPSEDSDFTWPKELKAEILEKFPDYRIFTLENMLRDFSGYYIEKITNKLTEIISQRLEVAKFVMKKQEHDVFMLHFQANDILQHALWPLLDKTCKDFDEKWQKFIFEKFYAKLDACIKELNQTFAENIKGKDFKCLIASDHGFEHHEARFNLGSWLVETGYTKLPEKKLSLKKRISKSLKVGRILKRFFKEQAVNNLEKKLKVRSEPIDYAQSRALAIGKGSEGFLYCFDMTDRQKQELREKLLDIDLPDPAEGKLFEKVLTASELYKTDIPEDFPDFFLIPKSGFTVTGNIKKGQPLFSEVLKQEDLHLGKHSPEGIFVLAHAEESENGQERSIYDIAPTVLEILGIELPDYFQGTPLTRKASGSGSEENISPKQNAETNEEDEEKIKQRLANLGYM</sequence>
<dbReference type="InterPro" id="IPR017850">
    <property type="entry name" value="Alkaline_phosphatase_core_sf"/>
</dbReference>
<protein>
    <submittedName>
        <fullName evidence="2">Phosphonoacetate hydrolase</fullName>
    </submittedName>
</protein>
<dbReference type="STRING" id="1941349.STSP1_01507"/>
<dbReference type="PANTHER" id="PTHR10151:SF120">
    <property type="entry name" value="BIS(5'-ADENOSYL)-TRIPHOSPHATASE"/>
    <property type="match status" value="1"/>
</dbReference>
<dbReference type="EMBL" id="CP021023">
    <property type="protein sequence ID" value="ARN57112.1"/>
    <property type="molecule type" value="Genomic_DNA"/>
</dbReference>